<comment type="caution">
    <text evidence="1">The sequence shown here is derived from an EMBL/GenBank/DDBJ whole genome shotgun (WGS) entry which is preliminary data.</text>
</comment>
<accession>A0A563UBW2</accession>
<organism evidence="1 2">
    <name type="scientific">Mucilaginibacter pallidiroseus</name>
    <dbReference type="NCBI Taxonomy" id="2599295"/>
    <lineage>
        <taxon>Bacteria</taxon>
        <taxon>Pseudomonadati</taxon>
        <taxon>Bacteroidota</taxon>
        <taxon>Sphingobacteriia</taxon>
        <taxon>Sphingobacteriales</taxon>
        <taxon>Sphingobacteriaceae</taxon>
        <taxon>Mucilaginibacter</taxon>
    </lineage>
</organism>
<dbReference type="RefSeq" id="WP_146382046.1">
    <property type="nucleotide sequence ID" value="NZ_VOEJ01000005.1"/>
</dbReference>
<keyword evidence="2" id="KW-1185">Reference proteome</keyword>
<dbReference type="EMBL" id="VOEJ01000005">
    <property type="protein sequence ID" value="TWR28861.1"/>
    <property type="molecule type" value="Genomic_DNA"/>
</dbReference>
<proteinExistence type="predicted"/>
<evidence type="ECO:0000313" key="2">
    <source>
        <dbReference type="Proteomes" id="UP000320042"/>
    </source>
</evidence>
<protein>
    <submittedName>
        <fullName evidence="1">Uncharacterized protein</fullName>
    </submittedName>
</protein>
<gene>
    <name evidence="1" type="ORF">FPZ43_11360</name>
</gene>
<name>A0A563UBW2_9SPHI</name>
<dbReference type="AlphaFoldDB" id="A0A563UBW2"/>
<reference evidence="1 2" key="1">
    <citation type="submission" date="2019-07" db="EMBL/GenBank/DDBJ databases">
        <authorList>
            <person name="Kim J."/>
        </authorList>
    </citation>
    <scope>NUCLEOTIDE SEQUENCE [LARGE SCALE GENOMIC DNA]</scope>
    <source>
        <strain evidence="2">dk17</strain>
    </source>
</reference>
<dbReference type="Proteomes" id="UP000320042">
    <property type="component" value="Unassembled WGS sequence"/>
</dbReference>
<dbReference type="OrthoDB" id="795814at2"/>
<evidence type="ECO:0000313" key="1">
    <source>
        <dbReference type="EMBL" id="TWR28861.1"/>
    </source>
</evidence>
<sequence length="134" mass="14812">MKKLNNRVKPQLSSAALKCIAILGMALMLNSGCKKDDVNQDKEFGEGRLTVQCAGQCNISYTVADKVTKVTIDKTIGTYTLKYQRNFLLSVDVTAADVDQAIVVNVYSREGKQIYHNDANKKVNEVWSAKVLVP</sequence>